<dbReference type="InterPro" id="IPR001320">
    <property type="entry name" value="Iontro_rcpt_C"/>
</dbReference>
<evidence type="ECO:0000256" key="3">
    <source>
        <dbReference type="ARBA" id="ARBA00022448"/>
    </source>
</evidence>
<keyword evidence="9" id="KW-0675">Receptor</keyword>
<dbReference type="GO" id="GO:0050906">
    <property type="term" value="P:detection of stimulus involved in sensory perception"/>
    <property type="evidence" value="ECO:0007669"/>
    <property type="project" value="UniProtKB-ARBA"/>
</dbReference>
<dbReference type="EMBL" id="JAWZYT010001335">
    <property type="protein sequence ID" value="KAK4313224.1"/>
    <property type="molecule type" value="Genomic_DNA"/>
</dbReference>
<evidence type="ECO:0000256" key="8">
    <source>
        <dbReference type="ARBA" id="ARBA00023136"/>
    </source>
</evidence>
<evidence type="ECO:0000256" key="10">
    <source>
        <dbReference type="ARBA" id="ARBA00023180"/>
    </source>
</evidence>
<proteinExistence type="inferred from homology"/>
<keyword evidence="7" id="KW-0406">Ion transport</keyword>
<keyword evidence="5" id="KW-0812">Transmembrane</keyword>
<dbReference type="PANTHER" id="PTHR42643">
    <property type="entry name" value="IONOTROPIC RECEPTOR 20A-RELATED"/>
    <property type="match status" value="1"/>
</dbReference>
<feature type="domain" description="Ionotropic glutamate receptor C-terminal" evidence="13">
    <location>
        <begin position="221"/>
        <end position="505"/>
    </location>
</feature>
<evidence type="ECO:0000256" key="5">
    <source>
        <dbReference type="ARBA" id="ARBA00022692"/>
    </source>
</evidence>
<evidence type="ECO:0000256" key="11">
    <source>
        <dbReference type="ARBA" id="ARBA00023286"/>
    </source>
</evidence>
<accession>A0AAE1PS03</accession>
<evidence type="ECO:0000313" key="16">
    <source>
        <dbReference type="Proteomes" id="UP001292094"/>
    </source>
</evidence>
<keyword evidence="10" id="KW-0325">Glycoprotein</keyword>
<keyword evidence="3" id="KW-0813">Transport</keyword>
<dbReference type="Pfam" id="PF10613">
    <property type="entry name" value="Lig_chan-Glu_bd"/>
    <property type="match status" value="1"/>
</dbReference>
<dbReference type="Gene3D" id="3.40.190.10">
    <property type="entry name" value="Periplasmic binding protein-like II"/>
    <property type="match status" value="1"/>
</dbReference>
<sequence length="546" mass="61402">MSGDGNQITVVIVGSQKFMVLVIFRYETCTLLGYDMEVGLLVPLVLFLLQPLQHIEVVIIHDYTLPDVNKLVESFSERWAATTLLTATPAPDLSQLLVALTSFHTNDLRYMVLLCSANTTWTIFDMVSRHNLESRRVRWLVVANEPNVADTLPHWLREESMVGLAARVRSDLYNIYSSYVDHKNQVRFHKVGSWRGQSTGSLSRPLFPDIVNLYRNFKGRQLVTAVVDYWPFFEVKTLDNGTAVAGKGIDVNTINTLGYYLNFTYRVRVPDDKQWGTVQEDGTVTGMVGEVAARRANLAINEITITASRETVVDFSSPYFFATTSIVSRAPAEKNRSLAVFYPFSSLNHHHPGKPVARVFLATQTVIFLLVRLLCHLIWKYSVVAVYSGTLTSYLIKPSFDKPVDSLEDLLAARERGVVAVVTRGTSTERMFKVTEKNTARIGSRVGLEIYSIMYLVEGYHLAINTFYPQSYGVACPPNAPYVATLSLMLDRMVQAGLVDKWYRDEVTLLKQRSGQRRKSGQNGASRVEQGRVAVKPLALDHVQVK</sequence>
<keyword evidence="12" id="KW-0407">Ion channel</keyword>
<evidence type="ECO:0000256" key="4">
    <source>
        <dbReference type="ARBA" id="ARBA00022475"/>
    </source>
</evidence>
<evidence type="ECO:0000256" key="12">
    <source>
        <dbReference type="ARBA" id="ARBA00023303"/>
    </source>
</evidence>
<dbReference type="InterPro" id="IPR019594">
    <property type="entry name" value="Glu/Gly-bd"/>
</dbReference>
<dbReference type="PANTHER" id="PTHR42643:SF24">
    <property type="entry name" value="IONOTROPIC RECEPTOR 60A"/>
    <property type="match status" value="1"/>
</dbReference>
<keyword evidence="6" id="KW-1133">Transmembrane helix</keyword>
<evidence type="ECO:0000256" key="6">
    <source>
        <dbReference type="ARBA" id="ARBA00022989"/>
    </source>
</evidence>
<keyword evidence="8" id="KW-0472">Membrane</keyword>
<comment type="similarity">
    <text evidence="2">Belongs to the glutamate-gated ion channel (TC 1.A.10.1) family.</text>
</comment>
<feature type="domain" description="Ionotropic glutamate receptor L-glutamate and glycine-binding" evidence="14">
    <location>
        <begin position="231"/>
        <end position="293"/>
    </location>
</feature>
<protein>
    <submittedName>
        <fullName evidence="15">Uncharacterized protein</fullName>
    </submittedName>
</protein>
<gene>
    <name evidence="15" type="ORF">Pmani_015401</name>
</gene>
<name>A0AAE1PS03_9EUCA</name>
<dbReference type="Proteomes" id="UP001292094">
    <property type="component" value="Unassembled WGS sequence"/>
</dbReference>
<evidence type="ECO:0000256" key="9">
    <source>
        <dbReference type="ARBA" id="ARBA00023170"/>
    </source>
</evidence>
<comment type="subcellular location">
    <subcellularLocation>
        <location evidence="1">Cell membrane</location>
        <topology evidence="1">Multi-pass membrane protein</topology>
    </subcellularLocation>
</comment>
<evidence type="ECO:0000313" key="15">
    <source>
        <dbReference type="EMBL" id="KAK4313224.1"/>
    </source>
</evidence>
<keyword evidence="16" id="KW-1185">Reference proteome</keyword>
<evidence type="ECO:0000259" key="13">
    <source>
        <dbReference type="SMART" id="SM00079"/>
    </source>
</evidence>
<comment type="caution">
    <text evidence="15">The sequence shown here is derived from an EMBL/GenBank/DDBJ whole genome shotgun (WGS) entry which is preliminary data.</text>
</comment>
<evidence type="ECO:0000256" key="1">
    <source>
        <dbReference type="ARBA" id="ARBA00004651"/>
    </source>
</evidence>
<keyword evidence="4" id="KW-1003">Cell membrane</keyword>
<organism evidence="15 16">
    <name type="scientific">Petrolisthes manimaculis</name>
    <dbReference type="NCBI Taxonomy" id="1843537"/>
    <lineage>
        <taxon>Eukaryota</taxon>
        <taxon>Metazoa</taxon>
        <taxon>Ecdysozoa</taxon>
        <taxon>Arthropoda</taxon>
        <taxon>Crustacea</taxon>
        <taxon>Multicrustacea</taxon>
        <taxon>Malacostraca</taxon>
        <taxon>Eumalacostraca</taxon>
        <taxon>Eucarida</taxon>
        <taxon>Decapoda</taxon>
        <taxon>Pleocyemata</taxon>
        <taxon>Anomura</taxon>
        <taxon>Galatheoidea</taxon>
        <taxon>Porcellanidae</taxon>
        <taxon>Petrolisthes</taxon>
    </lineage>
</organism>
<dbReference type="SMART" id="SM00918">
    <property type="entry name" value="Lig_chan-Glu_bd"/>
    <property type="match status" value="1"/>
</dbReference>
<dbReference type="SMART" id="SM00079">
    <property type="entry name" value="PBPe"/>
    <property type="match status" value="1"/>
</dbReference>
<evidence type="ECO:0000259" key="14">
    <source>
        <dbReference type="SMART" id="SM00918"/>
    </source>
</evidence>
<dbReference type="InterPro" id="IPR052192">
    <property type="entry name" value="Insect_Ionotropic_Sensory_Rcpt"/>
</dbReference>
<reference evidence="15" key="1">
    <citation type="submission" date="2023-11" db="EMBL/GenBank/DDBJ databases">
        <title>Genome assemblies of two species of porcelain crab, Petrolisthes cinctipes and Petrolisthes manimaculis (Anomura: Porcellanidae).</title>
        <authorList>
            <person name="Angst P."/>
        </authorList>
    </citation>
    <scope>NUCLEOTIDE SEQUENCE</scope>
    <source>
        <strain evidence="15">PB745_02</strain>
        <tissue evidence="15">Gill</tissue>
    </source>
</reference>
<keyword evidence="11" id="KW-1071">Ligand-gated ion channel</keyword>
<dbReference type="AlphaFoldDB" id="A0AAE1PS03"/>
<dbReference type="SUPFAM" id="SSF53850">
    <property type="entry name" value="Periplasmic binding protein-like II"/>
    <property type="match status" value="1"/>
</dbReference>
<evidence type="ECO:0000256" key="2">
    <source>
        <dbReference type="ARBA" id="ARBA00008685"/>
    </source>
</evidence>
<dbReference type="GO" id="GO:0005886">
    <property type="term" value="C:plasma membrane"/>
    <property type="evidence" value="ECO:0007669"/>
    <property type="project" value="UniProtKB-SubCell"/>
</dbReference>
<evidence type="ECO:0000256" key="7">
    <source>
        <dbReference type="ARBA" id="ARBA00023065"/>
    </source>
</evidence>
<dbReference type="GO" id="GO:0015276">
    <property type="term" value="F:ligand-gated monoatomic ion channel activity"/>
    <property type="evidence" value="ECO:0007669"/>
    <property type="project" value="InterPro"/>
</dbReference>